<keyword evidence="3" id="KW-1185">Reference proteome</keyword>
<dbReference type="EMBL" id="BMSL01000007">
    <property type="protein sequence ID" value="GGS40112.1"/>
    <property type="molecule type" value="Genomic_DNA"/>
</dbReference>
<dbReference type="Gene3D" id="3.30.559.10">
    <property type="entry name" value="Chloramphenicol acetyltransferase-like domain"/>
    <property type="match status" value="1"/>
</dbReference>
<comment type="caution">
    <text evidence="2">The sequence shown here is derived from an EMBL/GenBank/DDBJ whole genome shotgun (WGS) entry which is preliminary data.</text>
</comment>
<evidence type="ECO:0000313" key="2">
    <source>
        <dbReference type="EMBL" id="GGS40112.1"/>
    </source>
</evidence>
<dbReference type="InterPro" id="IPR023213">
    <property type="entry name" value="CAT-like_dom_sf"/>
</dbReference>
<dbReference type="Proteomes" id="UP000653493">
    <property type="component" value="Unassembled WGS sequence"/>
</dbReference>
<evidence type="ECO:0000313" key="3">
    <source>
        <dbReference type="Proteomes" id="UP000653493"/>
    </source>
</evidence>
<dbReference type="InterPro" id="IPR004255">
    <property type="entry name" value="O-acyltransferase_WSD1_N"/>
</dbReference>
<dbReference type="Pfam" id="PF03007">
    <property type="entry name" value="WS_DGAT_cat"/>
    <property type="match status" value="1"/>
</dbReference>
<evidence type="ECO:0000259" key="1">
    <source>
        <dbReference type="Pfam" id="PF03007"/>
    </source>
</evidence>
<protein>
    <submittedName>
        <fullName evidence="2">Condensation protein</fullName>
    </submittedName>
</protein>
<proteinExistence type="predicted"/>
<dbReference type="SUPFAM" id="SSF52777">
    <property type="entry name" value="CoA-dependent acyltransferases"/>
    <property type="match status" value="2"/>
</dbReference>
<reference evidence="2" key="2">
    <citation type="submission" date="2020-09" db="EMBL/GenBank/DDBJ databases">
        <authorList>
            <person name="Sun Q."/>
            <person name="Ohkuma M."/>
        </authorList>
    </citation>
    <scope>NUCLEOTIDE SEQUENCE</scope>
    <source>
        <strain evidence="2">JCM 4234</strain>
    </source>
</reference>
<sequence>MREAPVAGFFLDFDGRPPSTTELTRRIVDRAAALPALTRLLPGKRARHWPVRAAALDPGVHVRHRHVPEGARALHAVCEALLTRELPGGEHPPWDCWLLTRPSPRGGHRVCFRVHHALLDGVGAAHSVLGLLADTPADGPPLYAAGRAGVRAGLLAAREAAAPVLRPGPTWQAMRHSAARGPGARWAYGDVPLARLRALADTHGTSVNDVALAALALALRSWSAEQGLPAAPPAARTLISMSTRRPAERHRPGNHVVFHRLHLPVTAGPLPAAVAEVRRRTDAVRHSRRRDALRALLELPRPLAPGVRALRTVVNPRIYPFAVSSVHFPESFTCFGGRLAGASLFLYLGDDSQRLVYLSFTRTPDTVRCAVVADVPRAHTTALPRHWAEVLG</sequence>
<dbReference type="GO" id="GO:0045017">
    <property type="term" value="P:glycerolipid biosynthetic process"/>
    <property type="evidence" value="ECO:0007669"/>
    <property type="project" value="InterPro"/>
</dbReference>
<accession>A0A918GJ58</accession>
<name>A0A918GJ58_STRGD</name>
<dbReference type="GO" id="GO:0004144">
    <property type="term" value="F:diacylglycerol O-acyltransferase activity"/>
    <property type="evidence" value="ECO:0007669"/>
    <property type="project" value="InterPro"/>
</dbReference>
<gene>
    <name evidence="2" type="ORF">GCM10010238_32040</name>
</gene>
<dbReference type="AlphaFoldDB" id="A0A918GJ58"/>
<organism evidence="2 3">
    <name type="scientific">Streptomyces griseoviridis</name>
    <dbReference type="NCBI Taxonomy" id="45398"/>
    <lineage>
        <taxon>Bacteria</taxon>
        <taxon>Bacillati</taxon>
        <taxon>Actinomycetota</taxon>
        <taxon>Actinomycetes</taxon>
        <taxon>Kitasatosporales</taxon>
        <taxon>Streptomycetaceae</taxon>
        <taxon>Streptomyces</taxon>
    </lineage>
</organism>
<feature type="domain" description="O-acyltransferase WSD1-like N-terminal" evidence="1">
    <location>
        <begin position="15"/>
        <end position="140"/>
    </location>
</feature>
<reference evidence="2" key="1">
    <citation type="journal article" date="2014" name="Int. J. Syst. Evol. Microbiol.">
        <title>Complete genome sequence of Corynebacterium casei LMG S-19264T (=DSM 44701T), isolated from a smear-ripened cheese.</title>
        <authorList>
            <consortium name="US DOE Joint Genome Institute (JGI-PGF)"/>
            <person name="Walter F."/>
            <person name="Albersmeier A."/>
            <person name="Kalinowski J."/>
            <person name="Ruckert C."/>
        </authorList>
    </citation>
    <scope>NUCLEOTIDE SEQUENCE</scope>
    <source>
        <strain evidence="2">JCM 4234</strain>
    </source>
</reference>